<dbReference type="RefSeq" id="WP_091835494.1">
    <property type="nucleotide sequence ID" value="NZ_FNZK01000027.1"/>
</dbReference>
<keyword evidence="4" id="KW-1185">Reference proteome</keyword>
<name>A0A1H7CXD6_9FIRM</name>
<evidence type="ECO:0000313" key="4">
    <source>
        <dbReference type="Proteomes" id="UP000199662"/>
    </source>
</evidence>
<dbReference type="EMBL" id="FNZK01000027">
    <property type="protein sequence ID" value="SEJ94259.1"/>
    <property type="molecule type" value="Genomic_DNA"/>
</dbReference>
<dbReference type="SUPFAM" id="SSF47413">
    <property type="entry name" value="lambda repressor-like DNA-binding domains"/>
    <property type="match status" value="1"/>
</dbReference>
<gene>
    <name evidence="3" type="ORF">SAMN05660742_12710</name>
</gene>
<dbReference type="AlphaFoldDB" id="A0A1H7CXD6"/>
<accession>A0A1H7CXD6</accession>
<dbReference type="InterPro" id="IPR050807">
    <property type="entry name" value="TransReg_Diox_bact_type"/>
</dbReference>
<keyword evidence="1" id="KW-0238">DNA-binding</keyword>
<dbReference type="InterPro" id="IPR010982">
    <property type="entry name" value="Lambda_DNA-bd_dom_sf"/>
</dbReference>
<feature type="domain" description="HTH cro/C1-type" evidence="2">
    <location>
        <begin position="8"/>
        <end position="62"/>
    </location>
</feature>
<dbReference type="CDD" id="cd00093">
    <property type="entry name" value="HTH_XRE"/>
    <property type="match status" value="1"/>
</dbReference>
<dbReference type="InterPro" id="IPR001387">
    <property type="entry name" value="Cro/C1-type_HTH"/>
</dbReference>
<evidence type="ECO:0000259" key="2">
    <source>
        <dbReference type="PROSITE" id="PS50943"/>
    </source>
</evidence>
<dbReference type="PANTHER" id="PTHR46797">
    <property type="entry name" value="HTH-TYPE TRANSCRIPTIONAL REGULATOR"/>
    <property type="match status" value="1"/>
</dbReference>
<dbReference type="GO" id="GO:0003677">
    <property type="term" value="F:DNA binding"/>
    <property type="evidence" value="ECO:0007669"/>
    <property type="project" value="UniProtKB-KW"/>
</dbReference>
<protein>
    <submittedName>
        <fullName evidence="3">Helix-turn-helix</fullName>
    </submittedName>
</protein>
<evidence type="ECO:0000313" key="3">
    <source>
        <dbReference type="EMBL" id="SEJ94259.1"/>
    </source>
</evidence>
<reference evidence="3 4" key="1">
    <citation type="submission" date="2016-10" db="EMBL/GenBank/DDBJ databases">
        <authorList>
            <person name="de Groot N.N."/>
        </authorList>
    </citation>
    <scope>NUCLEOTIDE SEQUENCE [LARGE SCALE GENOMIC DNA]</scope>
    <source>
        <strain evidence="3 4">DSM 2179</strain>
    </source>
</reference>
<dbReference type="Proteomes" id="UP000199662">
    <property type="component" value="Unassembled WGS sequence"/>
</dbReference>
<dbReference type="PROSITE" id="PS50943">
    <property type="entry name" value="HTH_CROC1"/>
    <property type="match status" value="1"/>
</dbReference>
<dbReference type="GO" id="GO:0003700">
    <property type="term" value="F:DNA-binding transcription factor activity"/>
    <property type="evidence" value="ECO:0007669"/>
    <property type="project" value="TreeGrafter"/>
</dbReference>
<dbReference type="STRING" id="84035.SAMN05660742_12710"/>
<dbReference type="Pfam" id="PF01381">
    <property type="entry name" value="HTH_3"/>
    <property type="match status" value="1"/>
</dbReference>
<sequence>MQELVSRIKKERIQQKVTMEELSLKSGVSQKHISNIENGKAVPTVETLEKLTQVLGFDITLHLKVHKAAKGKKTKRGGG</sequence>
<dbReference type="GO" id="GO:0005829">
    <property type="term" value="C:cytosol"/>
    <property type="evidence" value="ECO:0007669"/>
    <property type="project" value="TreeGrafter"/>
</dbReference>
<dbReference type="Gene3D" id="1.10.260.40">
    <property type="entry name" value="lambda repressor-like DNA-binding domains"/>
    <property type="match status" value="1"/>
</dbReference>
<proteinExistence type="predicted"/>
<evidence type="ECO:0000256" key="1">
    <source>
        <dbReference type="ARBA" id="ARBA00023125"/>
    </source>
</evidence>
<organism evidence="3 4">
    <name type="scientific">Propionispira arboris</name>
    <dbReference type="NCBI Taxonomy" id="84035"/>
    <lineage>
        <taxon>Bacteria</taxon>
        <taxon>Bacillati</taxon>
        <taxon>Bacillota</taxon>
        <taxon>Negativicutes</taxon>
        <taxon>Selenomonadales</taxon>
        <taxon>Selenomonadaceae</taxon>
        <taxon>Propionispira</taxon>
    </lineage>
</organism>
<dbReference type="PANTHER" id="PTHR46797:SF1">
    <property type="entry name" value="METHYLPHOSPHONATE SYNTHASE"/>
    <property type="match status" value="1"/>
</dbReference>
<dbReference type="SMART" id="SM00530">
    <property type="entry name" value="HTH_XRE"/>
    <property type="match status" value="1"/>
</dbReference>